<dbReference type="Proteomes" id="UP000008144">
    <property type="component" value="Chromosome 4"/>
</dbReference>
<dbReference type="GO" id="GO:0045039">
    <property type="term" value="P:protein insertion into mitochondrial inner membrane"/>
    <property type="evidence" value="ECO:0000318"/>
    <property type="project" value="GO_Central"/>
</dbReference>
<dbReference type="PANTHER" id="PTHR21435:SF1">
    <property type="entry name" value="MITOCHONDRIAL IMPORT INNER MEMBRANE TRANSLOCASE SUBUNIT TIM29"/>
    <property type="match status" value="1"/>
</dbReference>
<reference evidence="1" key="4">
    <citation type="submission" date="2025-09" db="UniProtKB">
        <authorList>
            <consortium name="Ensembl"/>
        </authorList>
    </citation>
    <scope>IDENTIFICATION</scope>
</reference>
<dbReference type="PANTHER" id="PTHR21435">
    <property type="entry name" value="MITOCHONDRIAL IMPORT INNER MEMBRANE TRANSLOCASE SUBUNIT TIM29"/>
    <property type="match status" value="1"/>
</dbReference>
<dbReference type="InParanoid" id="H2XT55"/>
<organism evidence="1 2">
    <name type="scientific">Ciona intestinalis</name>
    <name type="common">Transparent sea squirt</name>
    <name type="synonym">Ascidia intestinalis</name>
    <dbReference type="NCBI Taxonomy" id="7719"/>
    <lineage>
        <taxon>Eukaryota</taxon>
        <taxon>Metazoa</taxon>
        <taxon>Chordata</taxon>
        <taxon>Tunicata</taxon>
        <taxon>Ascidiacea</taxon>
        <taxon>Phlebobranchia</taxon>
        <taxon>Cionidae</taxon>
        <taxon>Ciona</taxon>
    </lineage>
</organism>
<evidence type="ECO:0008006" key="3">
    <source>
        <dbReference type="Google" id="ProtNLM"/>
    </source>
</evidence>
<dbReference type="GO" id="GO:0042721">
    <property type="term" value="C:TIM22 mitochondrial import inner membrane insertion complex"/>
    <property type="evidence" value="ECO:0000318"/>
    <property type="project" value="GO_Central"/>
</dbReference>
<dbReference type="Ensembl" id="ENSCINT00000034496.1">
    <property type="protein sequence ID" value="ENSCINP00000032839.1"/>
    <property type="gene ID" value="ENSCING00000021218.1"/>
</dbReference>
<sequence length="174" mass="20105">KILAAVKARFSKLNQSLKDSIKRTVDDYKAAASDTAENIKSRPARSLLNTAAFCGAIYLYKTVPEEQNFHASLVEASNDLLLVGDAIRNPVPDNHVQKIMQYTTKGMLRYRHFGVFSVIYFSDYDRDERTYLSQCKYTNPTWTELPSRVLDIGCMGKWWKLRWVMTDFDVNFEE</sequence>
<dbReference type="STRING" id="7719.ENSCINP00000032839"/>
<evidence type="ECO:0000313" key="2">
    <source>
        <dbReference type="Proteomes" id="UP000008144"/>
    </source>
</evidence>
<proteinExistence type="predicted"/>
<dbReference type="FunCoup" id="H2XT55">
    <property type="interactions" value="349"/>
</dbReference>
<dbReference type="Pfam" id="PF10171">
    <property type="entry name" value="Tim29"/>
    <property type="match status" value="1"/>
</dbReference>
<reference evidence="2" key="1">
    <citation type="journal article" date="2002" name="Science">
        <title>The draft genome of Ciona intestinalis: insights into chordate and vertebrate origins.</title>
        <authorList>
            <person name="Dehal P."/>
            <person name="Satou Y."/>
            <person name="Campbell R.K."/>
            <person name="Chapman J."/>
            <person name="Degnan B."/>
            <person name="De Tomaso A."/>
            <person name="Davidson B."/>
            <person name="Di Gregorio A."/>
            <person name="Gelpke M."/>
            <person name="Goodstein D.M."/>
            <person name="Harafuji N."/>
            <person name="Hastings K.E."/>
            <person name="Ho I."/>
            <person name="Hotta K."/>
            <person name="Huang W."/>
            <person name="Kawashima T."/>
            <person name="Lemaire P."/>
            <person name="Martinez D."/>
            <person name="Meinertzhagen I.A."/>
            <person name="Necula S."/>
            <person name="Nonaka M."/>
            <person name="Putnam N."/>
            <person name="Rash S."/>
            <person name="Saiga H."/>
            <person name="Satake M."/>
            <person name="Terry A."/>
            <person name="Yamada L."/>
            <person name="Wang H.G."/>
            <person name="Awazu S."/>
            <person name="Azumi K."/>
            <person name="Boore J."/>
            <person name="Branno M."/>
            <person name="Chin-Bow S."/>
            <person name="DeSantis R."/>
            <person name="Doyle S."/>
            <person name="Francino P."/>
            <person name="Keys D.N."/>
            <person name="Haga S."/>
            <person name="Hayashi H."/>
            <person name="Hino K."/>
            <person name="Imai K.S."/>
            <person name="Inaba K."/>
            <person name="Kano S."/>
            <person name="Kobayashi K."/>
            <person name="Kobayashi M."/>
            <person name="Lee B.I."/>
            <person name="Makabe K.W."/>
            <person name="Manohar C."/>
            <person name="Matassi G."/>
            <person name="Medina M."/>
            <person name="Mochizuki Y."/>
            <person name="Mount S."/>
            <person name="Morishita T."/>
            <person name="Miura S."/>
            <person name="Nakayama A."/>
            <person name="Nishizaka S."/>
            <person name="Nomoto H."/>
            <person name="Ohta F."/>
            <person name="Oishi K."/>
            <person name="Rigoutsos I."/>
            <person name="Sano M."/>
            <person name="Sasaki A."/>
            <person name="Sasakura Y."/>
            <person name="Shoguchi E."/>
            <person name="Shin-i T."/>
            <person name="Spagnuolo A."/>
            <person name="Stainier D."/>
            <person name="Suzuki M.M."/>
            <person name="Tassy O."/>
            <person name="Takatori N."/>
            <person name="Tokuoka M."/>
            <person name="Yagi K."/>
            <person name="Yoshizaki F."/>
            <person name="Wada S."/>
            <person name="Zhang C."/>
            <person name="Hyatt P.D."/>
            <person name="Larimer F."/>
            <person name="Detter C."/>
            <person name="Doggett N."/>
            <person name="Glavina T."/>
            <person name="Hawkins T."/>
            <person name="Richardson P."/>
            <person name="Lucas S."/>
            <person name="Kohara Y."/>
            <person name="Levine M."/>
            <person name="Satoh N."/>
            <person name="Rokhsar D.S."/>
        </authorList>
    </citation>
    <scope>NUCLEOTIDE SEQUENCE [LARGE SCALE GENOMIC DNA]</scope>
</reference>
<evidence type="ECO:0000313" key="1">
    <source>
        <dbReference type="Ensembl" id="ENSCINP00000032839.1"/>
    </source>
</evidence>
<reference evidence="1" key="3">
    <citation type="submission" date="2025-08" db="UniProtKB">
        <authorList>
            <consortium name="Ensembl"/>
        </authorList>
    </citation>
    <scope>IDENTIFICATION</scope>
</reference>
<dbReference type="InterPro" id="IPR019322">
    <property type="entry name" value="TIMM29"/>
</dbReference>
<dbReference type="AlphaFoldDB" id="H2XT55"/>
<dbReference type="HOGENOM" id="CLU_102697_1_0_1"/>
<dbReference type="EMBL" id="EAAA01001944">
    <property type="status" value="NOT_ANNOTATED_CDS"/>
    <property type="molecule type" value="Genomic_DNA"/>
</dbReference>
<name>H2XT55_CIOIN</name>
<reference evidence="1" key="2">
    <citation type="journal article" date="2008" name="Genome Biol.">
        <title>Improved genome assembly and evidence-based global gene model set for the chordate Ciona intestinalis: new insight into intron and operon populations.</title>
        <authorList>
            <person name="Satou Y."/>
            <person name="Mineta K."/>
            <person name="Ogasawara M."/>
            <person name="Sasakura Y."/>
            <person name="Shoguchi E."/>
            <person name="Ueno K."/>
            <person name="Yamada L."/>
            <person name="Matsumoto J."/>
            <person name="Wasserscheid J."/>
            <person name="Dewar K."/>
            <person name="Wiley G.B."/>
            <person name="Macmil S.L."/>
            <person name="Roe B.A."/>
            <person name="Zeller R.W."/>
            <person name="Hastings K.E."/>
            <person name="Lemaire P."/>
            <person name="Lindquist E."/>
            <person name="Endo T."/>
            <person name="Hotta K."/>
            <person name="Inaba K."/>
        </authorList>
    </citation>
    <scope>NUCLEOTIDE SEQUENCE [LARGE SCALE GENOMIC DNA]</scope>
    <source>
        <strain evidence="1">wild type</strain>
    </source>
</reference>
<dbReference type="GeneTree" id="ENSGT00390000018541"/>
<keyword evidence="2" id="KW-1185">Reference proteome</keyword>
<dbReference type="OMA" id="WRLKWKM"/>
<protein>
    <recommendedName>
        <fullName evidence="3">Mitochondrial import inner membrane translocase subunit Tim29</fullName>
    </recommendedName>
</protein>
<accession>H2XT55</accession>